<dbReference type="Pfam" id="PF00528">
    <property type="entry name" value="BPD_transp_1"/>
    <property type="match status" value="1"/>
</dbReference>
<evidence type="ECO:0000259" key="9">
    <source>
        <dbReference type="PROSITE" id="PS50928"/>
    </source>
</evidence>
<evidence type="ECO:0000256" key="5">
    <source>
        <dbReference type="ARBA" id="ARBA00022970"/>
    </source>
</evidence>
<evidence type="ECO:0000256" key="8">
    <source>
        <dbReference type="RuleBase" id="RU363032"/>
    </source>
</evidence>
<proteinExistence type="inferred from homology"/>
<evidence type="ECO:0000256" key="4">
    <source>
        <dbReference type="ARBA" id="ARBA00022692"/>
    </source>
</evidence>
<name>A0AAU8K243_9ACTN</name>
<dbReference type="AlphaFoldDB" id="A0AAU8K243"/>
<dbReference type="CDD" id="cd06261">
    <property type="entry name" value="TM_PBP2"/>
    <property type="match status" value="1"/>
</dbReference>
<dbReference type="PANTHER" id="PTHR30614">
    <property type="entry name" value="MEMBRANE COMPONENT OF AMINO ACID ABC TRANSPORTER"/>
    <property type="match status" value="1"/>
</dbReference>
<dbReference type="FunFam" id="1.10.3720.10:FF:000006">
    <property type="entry name" value="Glutamate/aspartate ABC transporter, permease protein GltK"/>
    <property type="match status" value="1"/>
</dbReference>
<sequence length="301" mass="32947">MSTSPTGPSGVDKVPDHHVIKAIPVRHYGRWVSAVVVVLLLGALISAFAGAKIDWSITGDYLFKSSMIEGAGNTLLISIASMALGLILGVVAAVMRLSHNPVTSTVSWFYIWLFRGTPVLVQLLIWWNLALIFPTMFGTSTNDIITPFMAALLGLGINEGAYMAEIVRAGIQSVDEGQTEAAHALGISRAKTMWRIVLPQAMRVIVPPSGNEFINMLKTSSLAYVVTYPELLTKAKDVYTSNLAVMELLFVACFWYLVLTTVFSIGQYYLERYYAKGASRNLPPTPLQKIKANLFSIGRAR</sequence>
<dbReference type="GO" id="GO:0022857">
    <property type="term" value="F:transmembrane transporter activity"/>
    <property type="evidence" value="ECO:0007669"/>
    <property type="project" value="InterPro"/>
</dbReference>
<keyword evidence="5" id="KW-0029">Amino-acid transport</keyword>
<evidence type="ECO:0000313" key="10">
    <source>
        <dbReference type="EMBL" id="XCM81354.1"/>
    </source>
</evidence>
<dbReference type="InterPro" id="IPR000515">
    <property type="entry name" value="MetI-like"/>
</dbReference>
<dbReference type="RefSeq" id="WP_354642289.1">
    <property type="nucleotide sequence ID" value="NZ_CP159872.1"/>
</dbReference>
<keyword evidence="3" id="KW-1003">Cell membrane</keyword>
<protein>
    <submittedName>
        <fullName evidence="10">Amino acid ABC transporter permease</fullName>
    </submittedName>
</protein>
<feature type="domain" description="ABC transmembrane type-1" evidence="9">
    <location>
        <begin position="71"/>
        <end position="267"/>
    </location>
</feature>
<accession>A0AAU8K243</accession>
<evidence type="ECO:0000256" key="1">
    <source>
        <dbReference type="ARBA" id="ARBA00004651"/>
    </source>
</evidence>
<feature type="transmembrane region" description="Helical" evidence="8">
    <location>
        <begin position="31"/>
        <end position="51"/>
    </location>
</feature>
<dbReference type="InterPro" id="IPR035906">
    <property type="entry name" value="MetI-like_sf"/>
</dbReference>
<dbReference type="EMBL" id="CP159872">
    <property type="protein sequence ID" value="XCM81354.1"/>
    <property type="molecule type" value="Genomic_DNA"/>
</dbReference>
<dbReference type="KEGG" id="kcm:ABWK59_21785"/>
<keyword evidence="2 8" id="KW-0813">Transport</keyword>
<dbReference type="InterPro" id="IPR043429">
    <property type="entry name" value="ArtM/GltK/GlnP/TcyL/YhdX-like"/>
</dbReference>
<evidence type="ECO:0000256" key="3">
    <source>
        <dbReference type="ARBA" id="ARBA00022475"/>
    </source>
</evidence>
<evidence type="ECO:0000256" key="2">
    <source>
        <dbReference type="ARBA" id="ARBA00022448"/>
    </source>
</evidence>
<reference evidence="10" key="1">
    <citation type="submission" date="2024-06" db="EMBL/GenBank/DDBJ databases">
        <title>The genome sequences of Kitasatospora sp. strain HUAS MG31.</title>
        <authorList>
            <person name="Mo P."/>
        </authorList>
    </citation>
    <scope>NUCLEOTIDE SEQUENCE</scope>
    <source>
        <strain evidence="10">HUAS MG31</strain>
    </source>
</reference>
<comment type="similarity">
    <text evidence="8">Belongs to the binding-protein-dependent transport system permease family.</text>
</comment>
<keyword evidence="4 8" id="KW-0812">Transmembrane</keyword>
<feature type="transmembrane region" description="Helical" evidence="8">
    <location>
        <begin position="71"/>
        <end position="95"/>
    </location>
</feature>
<dbReference type="PANTHER" id="PTHR30614:SF0">
    <property type="entry name" value="L-CYSTINE TRANSPORT SYSTEM PERMEASE PROTEIN TCYL"/>
    <property type="match status" value="1"/>
</dbReference>
<dbReference type="InterPro" id="IPR010065">
    <property type="entry name" value="AA_ABC_transptr_permease_3TM"/>
</dbReference>
<gene>
    <name evidence="10" type="ORF">ABWK59_21785</name>
</gene>
<keyword evidence="6 8" id="KW-1133">Transmembrane helix</keyword>
<comment type="subcellular location">
    <subcellularLocation>
        <location evidence="1 8">Cell membrane</location>
        <topology evidence="1 8">Multi-pass membrane protein</topology>
    </subcellularLocation>
</comment>
<feature type="transmembrane region" description="Helical" evidence="8">
    <location>
        <begin position="248"/>
        <end position="270"/>
    </location>
</feature>
<feature type="transmembrane region" description="Helical" evidence="8">
    <location>
        <begin position="107"/>
        <end position="127"/>
    </location>
</feature>
<keyword evidence="7 8" id="KW-0472">Membrane</keyword>
<dbReference type="Gene3D" id="1.10.3720.10">
    <property type="entry name" value="MetI-like"/>
    <property type="match status" value="1"/>
</dbReference>
<evidence type="ECO:0000256" key="7">
    <source>
        <dbReference type="ARBA" id="ARBA00023136"/>
    </source>
</evidence>
<evidence type="ECO:0000256" key="6">
    <source>
        <dbReference type="ARBA" id="ARBA00022989"/>
    </source>
</evidence>
<dbReference type="GO" id="GO:0043190">
    <property type="term" value="C:ATP-binding cassette (ABC) transporter complex"/>
    <property type="evidence" value="ECO:0007669"/>
    <property type="project" value="InterPro"/>
</dbReference>
<dbReference type="PROSITE" id="PS50928">
    <property type="entry name" value="ABC_TM1"/>
    <property type="match status" value="1"/>
</dbReference>
<organism evidence="10">
    <name type="scientific">Kitasatospora camelliae</name>
    <dbReference type="NCBI Taxonomy" id="3156397"/>
    <lineage>
        <taxon>Bacteria</taxon>
        <taxon>Bacillati</taxon>
        <taxon>Actinomycetota</taxon>
        <taxon>Actinomycetes</taxon>
        <taxon>Kitasatosporales</taxon>
        <taxon>Streptomycetaceae</taxon>
        <taxon>Kitasatospora</taxon>
    </lineage>
</organism>
<dbReference type="GO" id="GO:0006865">
    <property type="term" value="P:amino acid transport"/>
    <property type="evidence" value="ECO:0007669"/>
    <property type="project" value="UniProtKB-KW"/>
</dbReference>
<dbReference type="SUPFAM" id="SSF161098">
    <property type="entry name" value="MetI-like"/>
    <property type="match status" value="1"/>
</dbReference>
<dbReference type="NCBIfam" id="TIGR01726">
    <property type="entry name" value="HEQRo_perm_3TM"/>
    <property type="match status" value="1"/>
</dbReference>